<keyword evidence="4" id="KW-0547">Nucleotide-binding</keyword>
<proteinExistence type="predicted"/>
<keyword evidence="3" id="KW-0648">Protein biosynthesis</keyword>
<dbReference type="InterPro" id="IPR004535">
    <property type="entry name" value="Transl_elong_SelB"/>
</dbReference>
<dbReference type="Proteomes" id="UP001183410">
    <property type="component" value="Unassembled WGS sequence"/>
</dbReference>
<sequence>MPDAAHVTPRDTFVVATAGHVDHGKSTLLRALTGTDPDRLAEEKRRGLTLDLGFVWTTLPDGRALAFVDVPGHQRYLATTFAGLGSAPAALLVVAADEGWRPQTAEHLAALEAFGVRAGLLVVTRADLADPADALAEARARTAGTGLAGAPAVAVSARTGAGLAELRSALAALAAGQPAPDPAAPVRLWLDRAFPVAGAGTVVTGTLTAGTLAVGDALELAPAGTPTAVRGLQSMGRPVTRVTGPARVAVNPRRLPTERVRRGHALVTPGAWWLTSAVDVRFERPSAPAEHPGRPAPRPPAEPLVHCGTAATSARLRPLGADAARLTLRAPLPLHVGDRLLLRDPGSRLLLGATVLDVAPPAPRGRGAAARRARRLAEVGDPTDPAVRLAAVGHARRAELAAMGYALDHLPAAEPAGDWLLAAGHAARLRAELARAVEAHAADHPNDPGLPHAEARRLLDLPAALPLAALVERDGGDAPNGGPAPGLSSRDGRVYLAADAERLPAPVAAALERLLAELRRAPLDAPTPRRLAELGLTADALALLVRRGRLTRIGPLHLAPGALALAAAELRSLPGPFTVGSAGRAWGTSRRVAVPLLEALDAAGVTRRQPDGRRTLAPPGAG</sequence>
<gene>
    <name evidence="6" type="primary">selB</name>
    <name evidence="6" type="ORF">RM844_00520</name>
</gene>
<dbReference type="PANTHER" id="PTHR43721:SF22">
    <property type="entry name" value="ELONGATION FACTOR TU, MITOCHONDRIAL"/>
    <property type="match status" value="1"/>
</dbReference>
<evidence type="ECO:0000256" key="2">
    <source>
        <dbReference type="ARBA" id="ARBA00022490"/>
    </source>
</evidence>
<dbReference type="GO" id="GO:0003746">
    <property type="term" value="F:translation elongation factor activity"/>
    <property type="evidence" value="ECO:0007669"/>
    <property type="project" value="UniProtKB-KW"/>
</dbReference>
<organism evidence="6 7">
    <name type="scientific">Streptomyces chisholmiae</name>
    <dbReference type="NCBI Taxonomy" id="3075540"/>
    <lineage>
        <taxon>Bacteria</taxon>
        <taxon>Bacillati</taxon>
        <taxon>Actinomycetota</taxon>
        <taxon>Actinomycetes</taxon>
        <taxon>Kitasatosporales</taxon>
        <taxon>Streptomycetaceae</taxon>
        <taxon>Streptomyces</taxon>
    </lineage>
</organism>
<keyword evidence="2" id="KW-0963">Cytoplasm</keyword>
<dbReference type="Pfam" id="PF00009">
    <property type="entry name" value="GTP_EFTU"/>
    <property type="match status" value="1"/>
</dbReference>
<evidence type="ECO:0000313" key="7">
    <source>
        <dbReference type="Proteomes" id="UP001183410"/>
    </source>
</evidence>
<dbReference type="SUPFAM" id="SSF52540">
    <property type="entry name" value="P-loop containing nucleoside triphosphate hydrolases"/>
    <property type="match status" value="1"/>
</dbReference>
<dbReference type="PROSITE" id="PS51722">
    <property type="entry name" value="G_TR_2"/>
    <property type="match status" value="1"/>
</dbReference>
<dbReference type="InterPro" id="IPR027417">
    <property type="entry name" value="P-loop_NTPase"/>
</dbReference>
<evidence type="ECO:0000259" key="5">
    <source>
        <dbReference type="PROSITE" id="PS51722"/>
    </source>
</evidence>
<dbReference type="Gene3D" id="2.40.30.10">
    <property type="entry name" value="Translation factors"/>
    <property type="match status" value="1"/>
</dbReference>
<dbReference type="InterPro" id="IPR036388">
    <property type="entry name" value="WH-like_DNA-bd_sf"/>
</dbReference>
<dbReference type="EMBL" id="JAVREO010000001">
    <property type="protein sequence ID" value="MDT0264767.1"/>
    <property type="molecule type" value="Genomic_DNA"/>
</dbReference>
<dbReference type="InterPro" id="IPR000795">
    <property type="entry name" value="T_Tr_GTP-bd_dom"/>
</dbReference>
<keyword evidence="7" id="KW-1185">Reference proteome</keyword>
<accession>A0ABU2JIF1</accession>
<dbReference type="PANTHER" id="PTHR43721">
    <property type="entry name" value="ELONGATION FACTOR TU-RELATED"/>
    <property type="match status" value="1"/>
</dbReference>
<evidence type="ECO:0000256" key="4">
    <source>
        <dbReference type="ARBA" id="ARBA00023134"/>
    </source>
</evidence>
<dbReference type="Pfam" id="PF25461">
    <property type="entry name" value="Beta-barrel_SelB"/>
    <property type="match status" value="1"/>
</dbReference>
<dbReference type="SUPFAM" id="SSF50447">
    <property type="entry name" value="Translation proteins"/>
    <property type="match status" value="1"/>
</dbReference>
<dbReference type="InterPro" id="IPR050055">
    <property type="entry name" value="EF-Tu_GTPase"/>
</dbReference>
<dbReference type="InterPro" id="IPR015191">
    <property type="entry name" value="SelB_WHD4"/>
</dbReference>
<comment type="caution">
    <text evidence="6">The sequence shown here is derived from an EMBL/GenBank/DDBJ whole genome shotgun (WGS) entry which is preliminary data.</text>
</comment>
<dbReference type="InterPro" id="IPR009000">
    <property type="entry name" value="Transl_B-barrel_sf"/>
</dbReference>
<keyword evidence="6" id="KW-0251">Elongation factor</keyword>
<name>A0ABU2JIF1_9ACTN</name>
<dbReference type="Gene3D" id="1.10.10.10">
    <property type="entry name" value="Winged helix-like DNA-binding domain superfamily/Winged helix DNA-binding domain"/>
    <property type="match status" value="1"/>
</dbReference>
<feature type="domain" description="Tr-type G" evidence="5">
    <location>
        <begin position="10"/>
        <end position="179"/>
    </location>
</feature>
<dbReference type="NCBIfam" id="TIGR00475">
    <property type="entry name" value="selB"/>
    <property type="match status" value="1"/>
</dbReference>
<dbReference type="Pfam" id="PF09107">
    <property type="entry name" value="WHD_3rd_SelB"/>
    <property type="match status" value="1"/>
</dbReference>
<keyword evidence="4" id="KW-0342">GTP-binding</keyword>
<dbReference type="RefSeq" id="WP_311663369.1">
    <property type="nucleotide sequence ID" value="NZ_JAVREO010000001.1"/>
</dbReference>
<evidence type="ECO:0000256" key="1">
    <source>
        <dbReference type="ARBA" id="ARBA00004496"/>
    </source>
</evidence>
<reference evidence="7" key="1">
    <citation type="submission" date="2023-07" db="EMBL/GenBank/DDBJ databases">
        <title>30 novel species of actinomycetes from the DSMZ collection.</title>
        <authorList>
            <person name="Nouioui I."/>
        </authorList>
    </citation>
    <scope>NUCLEOTIDE SEQUENCE [LARGE SCALE GENOMIC DNA]</scope>
    <source>
        <strain evidence="7">DSM 44915</strain>
    </source>
</reference>
<evidence type="ECO:0000313" key="6">
    <source>
        <dbReference type="EMBL" id="MDT0264767.1"/>
    </source>
</evidence>
<protein>
    <submittedName>
        <fullName evidence="6">Selenocysteine-specific translation elongation factor</fullName>
    </submittedName>
</protein>
<dbReference type="InterPro" id="IPR057335">
    <property type="entry name" value="Beta-barrel_SelB"/>
</dbReference>
<evidence type="ECO:0000256" key="3">
    <source>
        <dbReference type="ARBA" id="ARBA00022917"/>
    </source>
</evidence>
<dbReference type="Gene3D" id="3.40.50.300">
    <property type="entry name" value="P-loop containing nucleotide triphosphate hydrolases"/>
    <property type="match status" value="1"/>
</dbReference>
<comment type="subcellular location">
    <subcellularLocation>
        <location evidence="1">Cytoplasm</location>
    </subcellularLocation>
</comment>
<dbReference type="PRINTS" id="PR00315">
    <property type="entry name" value="ELONGATNFCT"/>
</dbReference>